<gene>
    <name evidence="1" type="ORF">HPB49_005854</name>
</gene>
<keyword evidence="2" id="KW-1185">Reference proteome</keyword>
<evidence type="ECO:0000313" key="1">
    <source>
        <dbReference type="EMBL" id="KAH7953192.1"/>
    </source>
</evidence>
<reference evidence="1" key="1">
    <citation type="submission" date="2020-05" db="EMBL/GenBank/DDBJ databases">
        <title>Large-scale comparative analyses of tick genomes elucidate their genetic diversity and vector capacities.</title>
        <authorList>
            <person name="Jia N."/>
            <person name="Wang J."/>
            <person name="Shi W."/>
            <person name="Du L."/>
            <person name="Sun Y."/>
            <person name="Zhan W."/>
            <person name="Jiang J."/>
            <person name="Wang Q."/>
            <person name="Zhang B."/>
            <person name="Ji P."/>
            <person name="Sakyi L.B."/>
            <person name="Cui X."/>
            <person name="Yuan T."/>
            <person name="Jiang B."/>
            <person name="Yang W."/>
            <person name="Lam T.T.-Y."/>
            <person name="Chang Q."/>
            <person name="Ding S."/>
            <person name="Wang X."/>
            <person name="Zhu J."/>
            <person name="Ruan X."/>
            <person name="Zhao L."/>
            <person name="Wei J."/>
            <person name="Que T."/>
            <person name="Du C."/>
            <person name="Cheng J."/>
            <person name="Dai P."/>
            <person name="Han X."/>
            <person name="Huang E."/>
            <person name="Gao Y."/>
            <person name="Liu J."/>
            <person name="Shao H."/>
            <person name="Ye R."/>
            <person name="Li L."/>
            <person name="Wei W."/>
            <person name="Wang X."/>
            <person name="Wang C."/>
            <person name="Yang T."/>
            <person name="Huo Q."/>
            <person name="Li W."/>
            <person name="Guo W."/>
            <person name="Chen H."/>
            <person name="Zhou L."/>
            <person name="Ni X."/>
            <person name="Tian J."/>
            <person name="Zhou Y."/>
            <person name="Sheng Y."/>
            <person name="Liu T."/>
            <person name="Pan Y."/>
            <person name="Xia L."/>
            <person name="Li J."/>
            <person name="Zhao F."/>
            <person name="Cao W."/>
        </authorList>
    </citation>
    <scope>NUCLEOTIDE SEQUENCE</scope>
    <source>
        <strain evidence="1">Dsil-2018</strain>
    </source>
</reference>
<organism evidence="1 2">
    <name type="scientific">Dermacentor silvarum</name>
    <name type="common">Tick</name>
    <dbReference type="NCBI Taxonomy" id="543639"/>
    <lineage>
        <taxon>Eukaryota</taxon>
        <taxon>Metazoa</taxon>
        <taxon>Ecdysozoa</taxon>
        <taxon>Arthropoda</taxon>
        <taxon>Chelicerata</taxon>
        <taxon>Arachnida</taxon>
        <taxon>Acari</taxon>
        <taxon>Parasitiformes</taxon>
        <taxon>Ixodida</taxon>
        <taxon>Ixodoidea</taxon>
        <taxon>Ixodidae</taxon>
        <taxon>Rhipicephalinae</taxon>
        <taxon>Dermacentor</taxon>
    </lineage>
</organism>
<accession>A0ACB8CVN0</accession>
<sequence length="252" mass="28319">MHCSSTSVSATRERLFANAGFSSLHDEDYLYPDWAFQYPEWHLCGEELPTWASRSCFTMDLNSLHDQTTVFKHCQCSPLRICWRSNRPIGKERFEAARQATPARRTYLLASTAKLSQPAPFVELWSQCLNSTNSICGPAVDGAELGAFGVAPVSWYERLLVWLLSLGPVPRAIGVIPDGNRRFARKRGVTVDQGHVAGSHALGRVGTWCSLVGVKESIVYVFSVDNFRRPRSEQDGLFQEISRRCQYILDNS</sequence>
<protein>
    <submittedName>
        <fullName evidence="1">Uncharacterized protein</fullName>
    </submittedName>
</protein>
<comment type="caution">
    <text evidence="1">The sequence shown here is derived from an EMBL/GenBank/DDBJ whole genome shotgun (WGS) entry which is preliminary data.</text>
</comment>
<proteinExistence type="predicted"/>
<dbReference type="Proteomes" id="UP000821865">
    <property type="component" value="Chromosome 4"/>
</dbReference>
<name>A0ACB8CVN0_DERSI</name>
<evidence type="ECO:0000313" key="2">
    <source>
        <dbReference type="Proteomes" id="UP000821865"/>
    </source>
</evidence>
<dbReference type="EMBL" id="CM023473">
    <property type="protein sequence ID" value="KAH7953192.1"/>
    <property type="molecule type" value="Genomic_DNA"/>
</dbReference>